<organism evidence="2 3">
    <name type="scientific">Claviceps aff. purpurea</name>
    <dbReference type="NCBI Taxonomy" id="1967640"/>
    <lineage>
        <taxon>Eukaryota</taxon>
        <taxon>Fungi</taxon>
        <taxon>Dikarya</taxon>
        <taxon>Ascomycota</taxon>
        <taxon>Pezizomycotina</taxon>
        <taxon>Sordariomycetes</taxon>
        <taxon>Hypocreomycetidae</taxon>
        <taxon>Hypocreales</taxon>
        <taxon>Clavicipitaceae</taxon>
        <taxon>Claviceps</taxon>
    </lineage>
</organism>
<dbReference type="AlphaFoldDB" id="A0A9P7QPQ3"/>
<evidence type="ECO:0000313" key="2">
    <source>
        <dbReference type="EMBL" id="KAG6301682.1"/>
    </source>
</evidence>
<reference evidence="2 3" key="1">
    <citation type="journal article" date="2020" name="bioRxiv">
        <title>Whole genome comparisons of ergot fungi reveals the divergence and evolution of species within the genus Claviceps are the result of varying mechanisms driving genome evolution and host range expansion.</title>
        <authorList>
            <person name="Wyka S.A."/>
            <person name="Mondo S.J."/>
            <person name="Liu M."/>
            <person name="Dettman J."/>
            <person name="Nalam V."/>
            <person name="Broders K.D."/>
        </authorList>
    </citation>
    <scope>NUCLEOTIDE SEQUENCE [LARGE SCALE GENOMIC DNA]</scope>
    <source>
        <strain evidence="2 3">Clav52</strain>
    </source>
</reference>
<feature type="compositionally biased region" description="Basic residues" evidence="1">
    <location>
        <begin position="427"/>
        <end position="444"/>
    </location>
</feature>
<gene>
    <name evidence="2" type="ORF">E4U09_004764</name>
</gene>
<protein>
    <submittedName>
        <fullName evidence="2">Uncharacterized protein</fullName>
    </submittedName>
</protein>
<feature type="compositionally biased region" description="Polar residues" evidence="1">
    <location>
        <begin position="465"/>
        <end position="475"/>
    </location>
</feature>
<sequence>MPPNDNLAVTPIQGAKMPRKRTVFAAETICSTLPVVLEAGVLQFKNEWEIRRVSCKQPQEKVIDLVGPVSPIIDEDWTAQDELWLMATWNNSATKLALARIGSQNQELHKLWRYTCTLMQCSPVAIISPQYGLIYDGFELTARLNSDQSESPLWSEGFCKALHALVVHSFWRGDVRLLATYIQYAVVCRTDDRQPWEMAMRQSSCQDIEALRGLAASQRKRHIHSLQEEFTASQVTSGRDLSLEYEVFNYLGSIIEKPSYGYAVKQSDQHPPAYHVQTADLNTILRALNTFNLHGFPLFTHSEIFLIACKSAPLNYVFPALNEVCDLHMRSFLHETRLAYRKVRSARKSTSQTPRAPRGFSYGKPASSSTDAPRKWLHRGDEGHTSRAEKTSIEEAKERPRHGLLAPSGNHWRGRKTHQSVEEPRGQQRRQTHSASPHSRRKYSTRSWTNSARGAESWGHFYSPDSPQLGGTASRSAAAYKPSSLRMRRREY</sequence>
<comment type="caution">
    <text evidence="2">The sequence shown here is derived from an EMBL/GenBank/DDBJ whole genome shotgun (WGS) entry which is preliminary data.</text>
</comment>
<dbReference type="Proteomes" id="UP000707071">
    <property type="component" value="Unassembled WGS sequence"/>
</dbReference>
<proteinExistence type="predicted"/>
<feature type="region of interest" description="Disordered" evidence="1">
    <location>
        <begin position="343"/>
        <end position="492"/>
    </location>
</feature>
<dbReference type="EMBL" id="SRRH01000039">
    <property type="protein sequence ID" value="KAG6301682.1"/>
    <property type="molecule type" value="Genomic_DNA"/>
</dbReference>
<evidence type="ECO:0000256" key="1">
    <source>
        <dbReference type="SAM" id="MobiDB-lite"/>
    </source>
</evidence>
<evidence type="ECO:0000313" key="3">
    <source>
        <dbReference type="Proteomes" id="UP000707071"/>
    </source>
</evidence>
<keyword evidence="3" id="KW-1185">Reference proteome</keyword>
<accession>A0A9P7QPQ3</accession>
<feature type="compositionally biased region" description="Basic and acidic residues" evidence="1">
    <location>
        <begin position="372"/>
        <end position="398"/>
    </location>
</feature>
<name>A0A9P7QPQ3_9HYPO</name>